<sequence>MPKRMRKGTRSCLPCRCRKVRCSYTSDSKFCVNCAKRGESCVPQGDIQTDCGGAQLASEHTEHKDVPNSHLSFFNALDQLRQWVQLPHSSAISTLLPPISGADTELRQAVNDPRIIQSEDAPVMKLFNNLRMGRTIHIASNGDTCLVPDSRQNADHNESSKAALVQMLLVLPSDAEIQSIFQSRSRWWETWRQSFGLGWGESEDKTLESFATRAICTANPSLLGSLLVCFALSSGDHDRYLKSVEKWIMNENNFTGLCLLSALQPSRAWSVFRTAITRLQLAGIHKTHRKSASLDAAFWQIFGADRWVSLMLGLPYSVPDHLCDLKVAEVTQSSYISFHYQHLTILTGRVIDVLQSDQPISLSKLITVEESIDNITAQLPPHYLDLGETSSYVDEPDKSARLYRLTHIHQLKTFLYLPVFLKACEKKDGRLKQGGGDEYGKLACTNSARAFLNAFLALFDLDPGTASVDNSIKLTAFTALSSAAVLYLNGMSCNRGLTPQREQSSHSTESDMALVFRSISVLQICSEGRQDSLCGQCHRALVELTSCGSAIHESGSRQVPVPYFGIITITRRPEAEALRGNETRSDTQSRPQLAPNAQDLPIDNTDGISPFLFDDMVFLYQGPWETPGVGFDWPNQEVDINSCGYGLTNFATT</sequence>
<dbReference type="InterPro" id="IPR001138">
    <property type="entry name" value="Zn2Cys6_DnaBD"/>
</dbReference>
<evidence type="ECO:0000259" key="7">
    <source>
        <dbReference type="PROSITE" id="PS50048"/>
    </source>
</evidence>
<keyword evidence="5" id="KW-0539">Nucleus</keyword>
<feature type="region of interest" description="Disordered" evidence="6">
    <location>
        <begin position="576"/>
        <end position="601"/>
    </location>
</feature>
<evidence type="ECO:0000256" key="4">
    <source>
        <dbReference type="ARBA" id="ARBA00023163"/>
    </source>
</evidence>
<proteinExistence type="predicted"/>
<dbReference type="GO" id="GO:0006351">
    <property type="term" value="P:DNA-templated transcription"/>
    <property type="evidence" value="ECO:0007669"/>
    <property type="project" value="InterPro"/>
</dbReference>
<dbReference type="AlphaFoldDB" id="A0A5N7B1E8"/>
<dbReference type="SUPFAM" id="SSF57701">
    <property type="entry name" value="Zn2/Cys6 DNA-binding domain"/>
    <property type="match status" value="1"/>
</dbReference>
<organism evidence="8 9">
    <name type="scientific">Aspergillus bertholletiae</name>
    <dbReference type="NCBI Taxonomy" id="1226010"/>
    <lineage>
        <taxon>Eukaryota</taxon>
        <taxon>Fungi</taxon>
        <taxon>Dikarya</taxon>
        <taxon>Ascomycota</taxon>
        <taxon>Pezizomycotina</taxon>
        <taxon>Eurotiomycetes</taxon>
        <taxon>Eurotiomycetidae</taxon>
        <taxon>Eurotiales</taxon>
        <taxon>Aspergillaceae</taxon>
        <taxon>Aspergillus</taxon>
        <taxon>Aspergillus subgen. Circumdati</taxon>
    </lineage>
</organism>
<accession>A0A5N7B1E8</accession>
<keyword evidence="2" id="KW-0805">Transcription regulation</keyword>
<dbReference type="InterPro" id="IPR036864">
    <property type="entry name" value="Zn2-C6_fun-type_DNA-bd_sf"/>
</dbReference>
<dbReference type="OrthoDB" id="6509908at2759"/>
<evidence type="ECO:0000313" key="8">
    <source>
        <dbReference type="EMBL" id="KAE8374978.1"/>
    </source>
</evidence>
<dbReference type="GO" id="GO:0003677">
    <property type="term" value="F:DNA binding"/>
    <property type="evidence" value="ECO:0007669"/>
    <property type="project" value="UniProtKB-KW"/>
</dbReference>
<evidence type="ECO:0000256" key="3">
    <source>
        <dbReference type="ARBA" id="ARBA00023125"/>
    </source>
</evidence>
<keyword evidence="1" id="KW-0479">Metal-binding</keyword>
<evidence type="ECO:0000313" key="9">
    <source>
        <dbReference type="Proteomes" id="UP000326198"/>
    </source>
</evidence>
<dbReference type="EMBL" id="ML736271">
    <property type="protein sequence ID" value="KAE8374978.1"/>
    <property type="molecule type" value="Genomic_DNA"/>
</dbReference>
<dbReference type="PANTHER" id="PTHR47840:SF1">
    <property type="entry name" value="ZN(II)2CYS6 TRANSCRIPTION FACTOR (EUROFUNG)"/>
    <property type="match status" value="1"/>
</dbReference>
<evidence type="ECO:0000256" key="5">
    <source>
        <dbReference type="ARBA" id="ARBA00023242"/>
    </source>
</evidence>
<name>A0A5N7B1E8_9EURO</name>
<evidence type="ECO:0000256" key="2">
    <source>
        <dbReference type="ARBA" id="ARBA00023015"/>
    </source>
</evidence>
<dbReference type="PROSITE" id="PS00463">
    <property type="entry name" value="ZN2_CY6_FUNGAL_1"/>
    <property type="match status" value="1"/>
</dbReference>
<dbReference type="PROSITE" id="PS50048">
    <property type="entry name" value="ZN2_CY6_FUNGAL_2"/>
    <property type="match status" value="1"/>
</dbReference>
<keyword evidence="4" id="KW-0804">Transcription</keyword>
<evidence type="ECO:0000256" key="6">
    <source>
        <dbReference type="SAM" id="MobiDB-lite"/>
    </source>
</evidence>
<feature type="compositionally biased region" description="Basic and acidic residues" evidence="6">
    <location>
        <begin position="576"/>
        <end position="587"/>
    </location>
</feature>
<keyword evidence="9" id="KW-1185">Reference proteome</keyword>
<dbReference type="GO" id="GO:0000981">
    <property type="term" value="F:DNA-binding transcription factor activity, RNA polymerase II-specific"/>
    <property type="evidence" value="ECO:0007669"/>
    <property type="project" value="InterPro"/>
</dbReference>
<dbReference type="Proteomes" id="UP000326198">
    <property type="component" value="Unassembled WGS sequence"/>
</dbReference>
<gene>
    <name evidence="8" type="ORF">BDV26DRAFT_299935</name>
</gene>
<dbReference type="CDD" id="cd00067">
    <property type="entry name" value="GAL4"/>
    <property type="match status" value="1"/>
</dbReference>
<dbReference type="InterPro" id="IPR007219">
    <property type="entry name" value="XnlR_reg_dom"/>
</dbReference>
<protein>
    <recommendedName>
        <fullName evidence="7">Zn(2)-C6 fungal-type domain-containing protein</fullName>
    </recommendedName>
</protein>
<keyword evidence="3" id="KW-0238">DNA-binding</keyword>
<evidence type="ECO:0000256" key="1">
    <source>
        <dbReference type="ARBA" id="ARBA00022723"/>
    </source>
</evidence>
<dbReference type="PANTHER" id="PTHR47840">
    <property type="entry name" value="ZN(II)2CYS6 TRANSCRIPTION FACTOR (EUROFUNG)-RELATED"/>
    <property type="match status" value="1"/>
</dbReference>
<feature type="domain" description="Zn(2)-C6 fungal-type" evidence="7">
    <location>
        <begin position="11"/>
        <end position="42"/>
    </location>
</feature>
<dbReference type="GO" id="GO:0008270">
    <property type="term" value="F:zinc ion binding"/>
    <property type="evidence" value="ECO:0007669"/>
    <property type="project" value="InterPro"/>
</dbReference>
<dbReference type="CDD" id="cd12148">
    <property type="entry name" value="fungal_TF_MHR"/>
    <property type="match status" value="1"/>
</dbReference>
<reference evidence="8 9" key="1">
    <citation type="submission" date="2019-04" db="EMBL/GenBank/DDBJ databases">
        <title>Friends and foes A comparative genomics studyof 23 Aspergillus species from section Flavi.</title>
        <authorList>
            <consortium name="DOE Joint Genome Institute"/>
            <person name="Kjaerbolling I."/>
            <person name="Vesth T."/>
            <person name="Frisvad J.C."/>
            <person name="Nybo J.L."/>
            <person name="Theobald S."/>
            <person name="Kildgaard S."/>
            <person name="Isbrandt T."/>
            <person name="Kuo A."/>
            <person name="Sato A."/>
            <person name="Lyhne E.K."/>
            <person name="Kogle M.E."/>
            <person name="Wiebenga A."/>
            <person name="Kun R.S."/>
            <person name="Lubbers R.J."/>
            <person name="Makela M.R."/>
            <person name="Barry K."/>
            <person name="Chovatia M."/>
            <person name="Clum A."/>
            <person name="Daum C."/>
            <person name="Haridas S."/>
            <person name="He G."/>
            <person name="LaButti K."/>
            <person name="Lipzen A."/>
            <person name="Mondo S."/>
            <person name="Riley R."/>
            <person name="Salamov A."/>
            <person name="Simmons B.A."/>
            <person name="Magnuson J.K."/>
            <person name="Henrissat B."/>
            <person name="Mortensen U.H."/>
            <person name="Larsen T.O."/>
            <person name="Devries R.P."/>
            <person name="Grigoriev I.V."/>
            <person name="Machida M."/>
            <person name="Baker S.E."/>
            <person name="Andersen M.R."/>
        </authorList>
    </citation>
    <scope>NUCLEOTIDE SEQUENCE [LARGE SCALE GENOMIC DNA]</scope>
    <source>
        <strain evidence="8 9">IBT 29228</strain>
    </source>
</reference>
<dbReference type="GO" id="GO:0009893">
    <property type="term" value="P:positive regulation of metabolic process"/>
    <property type="evidence" value="ECO:0007669"/>
    <property type="project" value="UniProtKB-ARBA"/>
</dbReference>
<dbReference type="SMART" id="SM00906">
    <property type="entry name" value="Fungal_trans"/>
    <property type="match status" value="1"/>
</dbReference>